<accession>A0A0A9GY03</accession>
<reference evidence="1" key="1">
    <citation type="submission" date="2014-09" db="EMBL/GenBank/DDBJ databases">
        <authorList>
            <person name="Magalhaes I.L.F."/>
            <person name="Oliveira U."/>
            <person name="Santos F.R."/>
            <person name="Vidigal T.H.D.A."/>
            <person name="Brescovit A.D."/>
            <person name="Santos A.J."/>
        </authorList>
    </citation>
    <scope>NUCLEOTIDE SEQUENCE</scope>
    <source>
        <tissue evidence="1">Shoot tissue taken approximately 20 cm above the soil surface</tissue>
    </source>
</reference>
<proteinExistence type="predicted"/>
<evidence type="ECO:0000313" key="1">
    <source>
        <dbReference type="EMBL" id="JAE29875.1"/>
    </source>
</evidence>
<reference evidence="1" key="2">
    <citation type="journal article" date="2015" name="Data Brief">
        <title>Shoot transcriptome of the giant reed, Arundo donax.</title>
        <authorList>
            <person name="Barrero R.A."/>
            <person name="Guerrero F.D."/>
            <person name="Moolhuijzen P."/>
            <person name="Goolsby J.A."/>
            <person name="Tidwell J."/>
            <person name="Bellgard S.E."/>
            <person name="Bellgard M.I."/>
        </authorList>
    </citation>
    <scope>NUCLEOTIDE SEQUENCE</scope>
    <source>
        <tissue evidence="1">Shoot tissue taken approximately 20 cm above the soil surface</tissue>
    </source>
</reference>
<protein>
    <submittedName>
        <fullName evidence="1">Uncharacterized protein</fullName>
    </submittedName>
</protein>
<organism evidence="1">
    <name type="scientific">Arundo donax</name>
    <name type="common">Giant reed</name>
    <name type="synonym">Donax arundinaceus</name>
    <dbReference type="NCBI Taxonomy" id="35708"/>
    <lineage>
        <taxon>Eukaryota</taxon>
        <taxon>Viridiplantae</taxon>
        <taxon>Streptophyta</taxon>
        <taxon>Embryophyta</taxon>
        <taxon>Tracheophyta</taxon>
        <taxon>Spermatophyta</taxon>
        <taxon>Magnoliopsida</taxon>
        <taxon>Liliopsida</taxon>
        <taxon>Poales</taxon>
        <taxon>Poaceae</taxon>
        <taxon>PACMAD clade</taxon>
        <taxon>Arundinoideae</taxon>
        <taxon>Arundineae</taxon>
        <taxon>Arundo</taxon>
    </lineage>
</organism>
<sequence>MELGSLRIPLDMQLKLNED</sequence>
<name>A0A0A9GY03_ARUDO</name>
<dbReference type="EMBL" id="GBRH01168021">
    <property type="protein sequence ID" value="JAE29875.1"/>
    <property type="molecule type" value="Transcribed_RNA"/>
</dbReference>
<dbReference type="AlphaFoldDB" id="A0A0A9GY03"/>